<dbReference type="PANTHER" id="PTHR32309">
    <property type="entry name" value="TYROSINE-PROTEIN KINASE"/>
    <property type="match status" value="1"/>
</dbReference>
<proteinExistence type="predicted"/>
<reference evidence="9" key="1">
    <citation type="submission" date="2018-06" db="EMBL/GenBank/DDBJ databases">
        <authorList>
            <person name="Zhirakovskaya E."/>
        </authorList>
    </citation>
    <scope>NUCLEOTIDE SEQUENCE</scope>
</reference>
<evidence type="ECO:0000313" key="9">
    <source>
        <dbReference type="EMBL" id="VAW27869.1"/>
    </source>
</evidence>
<organism evidence="9">
    <name type="scientific">hydrothermal vent metagenome</name>
    <dbReference type="NCBI Taxonomy" id="652676"/>
    <lineage>
        <taxon>unclassified sequences</taxon>
        <taxon>metagenomes</taxon>
        <taxon>ecological metagenomes</taxon>
    </lineage>
</organism>
<evidence type="ECO:0000259" key="7">
    <source>
        <dbReference type="Pfam" id="PF02706"/>
    </source>
</evidence>
<dbReference type="Pfam" id="PF13807">
    <property type="entry name" value="GNVR"/>
    <property type="match status" value="1"/>
</dbReference>
<dbReference type="EMBL" id="UOET01000168">
    <property type="protein sequence ID" value="VAW27869.1"/>
    <property type="molecule type" value="Genomic_DNA"/>
</dbReference>
<name>A0A3B0UT88_9ZZZZ</name>
<dbReference type="PANTHER" id="PTHR32309:SF13">
    <property type="entry name" value="FERRIC ENTEROBACTIN TRANSPORT PROTEIN FEPE"/>
    <property type="match status" value="1"/>
</dbReference>
<feature type="domain" description="Tyrosine-protein kinase G-rich" evidence="8">
    <location>
        <begin position="291"/>
        <end position="364"/>
    </location>
</feature>
<keyword evidence="4 6" id="KW-1133">Transmembrane helix</keyword>
<dbReference type="AlphaFoldDB" id="A0A3B0UT88"/>
<dbReference type="InterPro" id="IPR050445">
    <property type="entry name" value="Bact_polysacc_biosynth/exp"/>
</dbReference>
<evidence type="ECO:0000256" key="2">
    <source>
        <dbReference type="ARBA" id="ARBA00022475"/>
    </source>
</evidence>
<dbReference type="InterPro" id="IPR032807">
    <property type="entry name" value="GNVR"/>
</dbReference>
<evidence type="ECO:0000256" key="1">
    <source>
        <dbReference type="ARBA" id="ARBA00004651"/>
    </source>
</evidence>
<comment type="subcellular location">
    <subcellularLocation>
        <location evidence="1">Cell membrane</location>
        <topology evidence="1">Multi-pass membrane protein</topology>
    </subcellularLocation>
</comment>
<sequence length="372" mass="41312">MKENTNTTKDAGMDIKTILKQIYRGRKTIYYALAVAFVLAVFVVILTPRKYDTKVLLLAESNNRSGNSGLLGQLGGMSGVNIGNLLGLNLGGSSSNDALTSDLYPDVVKSTPFLLDVMQQKITNSKNNKTMTVSEYLRKYSRPSPAGLPGYLIRKILGEKNHNKEVKSFEKGVIKLSKEQSDLLKTLSEMIQVEIQQQGNKLLKRRSKIFSVNVEAQDPLVSALLADSVVSCLKRYVVNYNTRKAQKDLNFIKAQFLDAQQNFYVAQKTLADYSDSNSNVILASVKIQRERLQKEYDLAASVYTSLARMLEKAKIQVQDHTPVLTIIQPPVVPLKKSAPKSTLIIIEMLLVGVFIGFSIELIKIMIHPPGDG</sequence>
<feature type="transmembrane region" description="Helical" evidence="6">
    <location>
        <begin position="29"/>
        <end position="47"/>
    </location>
</feature>
<evidence type="ECO:0008006" key="10">
    <source>
        <dbReference type="Google" id="ProtNLM"/>
    </source>
</evidence>
<evidence type="ECO:0000256" key="4">
    <source>
        <dbReference type="ARBA" id="ARBA00022989"/>
    </source>
</evidence>
<evidence type="ECO:0000256" key="5">
    <source>
        <dbReference type="ARBA" id="ARBA00023136"/>
    </source>
</evidence>
<evidence type="ECO:0000256" key="3">
    <source>
        <dbReference type="ARBA" id="ARBA00022692"/>
    </source>
</evidence>
<accession>A0A3B0UT88</accession>
<evidence type="ECO:0000256" key="6">
    <source>
        <dbReference type="SAM" id="Phobius"/>
    </source>
</evidence>
<dbReference type="InterPro" id="IPR003856">
    <property type="entry name" value="LPS_length_determ_N"/>
</dbReference>
<dbReference type="GO" id="GO:0004713">
    <property type="term" value="F:protein tyrosine kinase activity"/>
    <property type="evidence" value="ECO:0007669"/>
    <property type="project" value="TreeGrafter"/>
</dbReference>
<keyword evidence="2" id="KW-1003">Cell membrane</keyword>
<gene>
    <name evidence="9" type="ORF">MNBD_BACTEROID07-539</name>
</gene>
<feature type="domain" description="Polysaccharide chain length determinant N-terminal" evidence="7">
    <location>
        <begin position="13"/>
        <end position="92"/>
    </location>
</feature>
<dbReference type="GO" id="GO:0005886">
    <property type="term" value="C:plasma membrane"/>
    <property type="evidence" value="ECO:0007669"/>
    <property type="project" value="UniProtKB-SubCell"/>
</dbReference>
<evidence type="ECO:0000259" key="8">
    <source>
        <dbReference type="Pfam" id="PF13807"/>
    </source>
</evidence>
<dbReference type="Pfam" id="PF02706">
    <property type="entry name" value="Wzz"/>
    <property type="match status" value="1"/>
</dbReference>
<keyword evidence="5 6" id="KW-0472">Membrane</keyword>
<protein>
    <recommendedName>
        <fullName evidence="10">Polysaccharide chain length determinant N-terminal domain-containing protein</fullName>
    </recommendedName>
</protein>
<keyword evidence="3 6" id="KW-0812">Transmembrane</keyword>